<accession>A0A8S9FTW7</accession>
<organism evidence="2 3">
    <name type="scientific">Brassica cretica</name>
    <name type="common">Mustard</name>
    <dbReference type="NCBI Taxonomy" id="69181"/>
    <lineage>
        <taxon>Eukaryota</taxon>
        <taxon>Viridiplantae</taxon>
        <taxon>Streptophyta</taxon>
        <taxon>Embryophyta</taxon>
        <taxon>Tracheophyta</taxon>
        <taxon>Spermatophyta</taxon>
        <taxon>Magnoliopsida</taxon>
        <taxon>eudicotyledons</taxon>
        <taxon>Gunneridae</taxon>
        <taxon>Pentapetalae</taxon>
        <taxon>rosids</taxon>
        <taxon>malvids</taxon>
        <taxon>Brassicales</taxon>
        <taxon>Brassicaceae</taxon>
        <taxon>Brassiceae</taxon>
        <taxon>Brassica</taxon>
    </lineage>
</organism>
<dbReference type="Pfam" id="PF13456">
    <property type="entry name" value="RVT_3"/>
    <property type="match status" value="1"/>
</dbReference>
<evidence type="ECO:0000259" key="1">
    <source>
        <dbReference type="Pfam" id="PF13456"/>
    </source>
</evidence>
<feature type="domain" description="RNase H type-1" evidence="1">
    <location>
        <begin position="3"/>
        <end position="57"/>
    </location>
</feature>
<gene>
    <name evidence="2" type="ORF">F2Q68_00021937</name>
</gene>
<dbReference type="Gene3D" id="3.30.420.10">
    <property type="entry name" value="Ribonuclease H-like superfamily/Ribonuclease H"/>
    <property type="match status" value="1"/>
</dbReference>
<dbReference type="Proteomes" id="UP000712281">
    <property type="component" value="Unassembled WGS sequence"/>
</dbReference>
<name>A0A8S9FTW7_BRACR</name>
<dbReference type="GO" id="GO:0004523">
    <property type="term" value="F:RNA-DNA hybrid ribonuclease activity"/>
    <property type="evidence" value="ECO:0007669"/>
    <property type="project" value="InterPro"/>
</dbReference>
<dbReference type="EMBL" id="QGKW02002228">
    <property type="protein sequence ID" value="KAF2536469.1"/>
    <property type="molecule type" value="Genomic_DNA"/>
</dbReference>
<evidence type="ECO:0000313" key="3">
    <source>
        <dbReference type="Proteomes" id="UP000712281"/>
    </source>
</evidence>
<reference evidence="2" key="1">
    <citation type="submission" date="2019-12" db="EMBL/GenBank/DDBJ databases">
        <title>Genome sequencing and annotation of Brassica cretica.</title>
        <authorList>
            <person name="Studholme D.J."/>
            <person name="Sarris P.F."/>
        </authorList>
    </citation>
    <scope>NUCLEOTIDE SEQUENCE</scope>
    <source>
        <strain evidence="2">PFS-001/15</strain>
        <tissue evidence="2">Leaf</tissue>
    </source>
</reference>
<dbReference type="AlphaFoldDB" id="A0A8S9FTW7"/>
<dbReference type="InterPro" id="IPR002156">
    <property type="entry name" value="RNaseH_domain"/>
</dbReference>
<dbReference type="GO" id="GO:0003676">
    <property type="term" value="F:nucleic acid binding"/>
    <property type="evidence" value="ECO:0007669"/>
    <property type="project" value="InterPro"/>
</dbReference>
<comment type="caution">
    <text evidence="2">The sequence shown here is derived from an EMBL/GenBank/DDBJ whole genome shotgun (WGS) entry which is preliminary data.</text>
</comment>
<evidence type="ECO:0000313" key="2">
    <source>
        <dbReference type="EMBL" id="KAF2536469.1"/>
    </source>
</evidence>
<proteinExistence type="predicted"/>
<protein>
    <recommendedName>
        <fullName evidence="1">RNase H type-1 domain-containing protein</fullName>
    </recommendedName>
</protein>
<sequence length="327" mass="36900">MCSDNLTLIGEINNKTHRKDLLGIIKDIHDLSYVFVYIAFFHIAREENEKADALAKAVHRNSILGEVTSVETVLAYDRDLIQTDPLLDIPRIERYLPEFADQIQSLKPSLRGAEDSYVWKTLPSWTYSTRLGYNSVATNNQERNGNIPDGEFDWIKNVWKTSCSPKMKVFIWSIIQNVLPLGGEPTEKSNEYRETTHIAVTGTFKAVTNRLRTETCLPPTGVPNTILPWVCLVIWKDRNFLIFEGKSAHTVDLTSKGLALAREWSEAHVCTPQGHKHHTIPQLNKVTGVPQPDLQISVSKTDAAWDASCYKVGLAWVLSGSSNPTWR</sequence>
<dbReference type="InterPro" id="IPR036397">
    <property type="entry name" value="RNaseH_sf"/>
</dbReference>